<dbReference type="HOGENOM" id="CLU_035025_0_0_4"/>
<dbReference type="eggNOG" id="COG3637">
    <property type="taxonomic scope" value="Bacteria"/>
</dbReference>
<dbReference type="InterPro" id="IPR025388">
    <property type="entry name" value="Alginate_export_dom"/>
</dbReference>
<protein>
    <recommendedName>
        <fullName evidence="2">Alginate export domain-containing protein</fullName>
    </recommendedName>
</protein>
<proteinExistence type="predicted"/>
<organism evidence="3 4">
    <name type="scientific">Methylovorus glucosotrophus (strain SIP3-4)</name>
    <dbReference type="NCBI Taxonomy" id="582744"/>
    <lineage>
        <taxon>Bacteria</taxon>
        <taxon>Pseudomonadati</taxon>
        <taxon>Pseudomonadota</taxon>
        <taxon>Betaproteobacteria</taxon>
        <taxon>Nitrosomonadales</taxon>
        <taxon>Methylophilaceae</taxon>
        <taxon>Methylovorus</taxon>
    </lineage>
</organism>
<evidence type="ECO:0000259" key="2">
    <source>
        <dbReference type="Pfam" id="PF13372"/>
    </source>
</evidence>
<feature type="domain" description="Alginate export" evidence="2">
    <location>
        <begin position="103"/>
        <end position="490"/>
    </location>
</feature>
<evidence type="ECO:0000313" key="3">
    <source>
        <dbReference type="EMBL" id="ACT51925.1"/>
    </source>
</evidence>
<evidence type="ECO:0000256" key="1">
    <source>
        <dbReference type="SAM" id="SignalP"/>
    </source>
</evidence>
<dbReference type="InterPro" id="IPR053728">
    <property type="entry name" value="Alginate_Permeability_Chnl"/>
</dbReference>
<dbReference type="Proteomes" id="UP000002743">
    <property type="component" value="Chromosome"/>
</dbReference>
<dbReference type="PROSITE" id="PS51257">
    <property type="entry name" value="PROKAR_LIPOPROTEIN"/>
    <property type="match status" value="1"/>
</dbReference>
<feature type="signal peptide" evidence="1">
    <location>
        <begin position="1"/>
        <end position="26"/>
    </location>
</feature>
<gene>
    <name evidence="3" type="ordered locus">Msip34_2688</name>
</gene>
<dbReference type="KEGG" id="mei:Msip34_2688"/>
<reference evidence="3 4" key="2">
    <citation type="journal article" date="2011" name="J. Bacteriol.">
        <title>Genomes of three methylotrophs from a single niche uncover genetic and metabolic divergence of Methylophilaceae.</title>
        <authorList>
            <person name="Lapidus A."/>
            <person name="Clum A."/>
            <person name="Labutti K."/>
            <person name="Kaluzhnaya M.G."/>
            <person name="Lim S."/>
            <person name="Beck D.A."/>
            <person name="Glavina Del Rio T."/>
            <person name="Nolan M."/>
            <person name="Mavromatis K."/>
            <person name="Huntemann M."/>
            <person name="Lucas S."/>
            <person name="Lidstrom M.E."/>
            <person name="Ivanova N."/>
            <person name="Chistoserdova L."/>
        </authorList>
    </citation>
    <scope>NUCLEOTIDE SEQUENCE [LARGE SCALE GENOMIC DNA]</scope>
    <source>
        <strain evidence="3 4">SIP3-4</strain>
    </source>
</reference>
<dbReference type="STRING" id="582744.Msip34_2688"/>
<accession>C6XBF5</accession>
<feature type="chain" id="PRO_5002972582" description="Alginate export domain-containing protein" evidence="1">
    <location>
        <begin position="27"/>
        <end position="498"/>
    </location>
</feature>
<evidence type="ECO:0000313" key="4">
    <source>
        <dbReference type="Proteomes" id="UP000002743"/>
    </source>
</evidence>
<reference evidence="4" key="1">
    <citation type="submission" date="2009-07" db="EMBL/GenBank/DDBJ databases">
        <title>Complete sequence of chromosome of Methylovorus sp. SIP3-4.</title>
        <authorList>
            <person name="Lucas S."/>
            <person name="Copeland A."/>
            <person name="Lapidus A."/>
            <person name="Glavina del Rio T."/>
            <person name="Tice H."/>
            <person name="Bruce D."/>
            <person name="Goodwin L."/>
            <person name="Pitluck S."/>
            <person name="Clum A."/>
            <person name="Larimer F."/>
            <person name="Land M."/>
            <person name="Hauser L."/>
            <person name="Kyrpides N."/>
            <person name="Mikhailova N."/>
            <person name="Kayluzhnaya M."/>
            <person name="Chistoserdova L."/>
        </authorList>
    </citation>
    <scope>NUCLEOTIDE SEQUENCE [LARGE SCALE GENOMIC DNA]</scope>
    <source>
        <strain evidence="4">SIP3-4</strain>
    </source>
</reference>
<dbReference type="AlphaFoldDB" id="C6XBF5"/>
<name>C6XBF5_METGS</name>
<keyword evidence="4" id="KW-1185">Reference proteome</keyword>
<dbReference type="Gene3D" id="2.40.160.100">
    <property type="match status" value="1"/>
</dbReference>
<dbReference type="Pfam" id="PF13372">
    <property type="entry name" value="Alginate_exp"/>
    <property type="match status" value="1"/>
</dbReference>
<dbReference type="RefSeq" id="WP_015831147.1">
    <property type="nucleotide sequence ID" value="NC_012969.1"/>
</dbReference>
<keyword evidence="1" id="KW-0732">Signal</keyword>
<dbReference type="EMBL" id="CP001674">
    <property type="protein sequence ID" value="ACT51925.1"/>
    <property type="molecule type" value="Genomic_DNA"/>
</dbReference>
<sequence length="498" mass="55128" precursor="true">MWPPAKNNLALAGVLGSLITACPAFADDYVTPLDLKTGKVLVLPEDSALAEDATTGHPSRHPPPYTLLRYTERYSYLAEPGYARDGLVSLKYIPLTPGNPESYLSLGGEVRERYESYHNQGFGVSGPKQNDYGLQRLLLHADLHFNERLRVFAQGISSVQFGGEFKSPINQNPLDLQQAFVDYTWGEPTPNGERLTLRGGRFSMAYGSSRLVATRAAPNTPLKFDGVQLIASAGGKTKLYAFAVRPVEEQRYRPDAANEEQAFYGVYASRPLTPELSADLYYLGFRDEKSAYVDASGLENRHSIGSRWFGKSGNWDYDIEPVYQFGHVDNQDIRAWTLANDIGYTFMQHPWQPRLGLKLDIASGDRHQGDGTVGTFNPLFFKAGYFNDASLLRPANIKDLHVSLQTQPLENLTATLGADAIWRFSKEDAVYATNGAVSLPANVQGMYVGTTAEGSLQWKASRHMVATLSYVHLYASSYVKNAGGGDVDYVATWLSFLW</sequence>